<evidence type="ECO:0000259" key="1">
    <source>
        <dbReference type="Pfam" id="PF03481"/>
    </source>
</evidence>
<feature type="domain" description="Threonylcarbamoyl-AMP synthase C-terminal" evidence="1">
    <location>
        <begin position="1"/>
        <end position="33"/>
    </location>
</feature>
<dbReference type="InterPro" id="IPR038385">
    <property type="entry name" value="Sua5/YwlC_C"/>
</dbReference>
<organism evidence="2">
    <name type="scientific">gut metagenome</name>
    <dbReference type="NCBI Taxonomy" id="749906"/>
    <lineage>
        <taxon>unclassified sequences</taxon>
        <taxon>metagenomes</taxon>
        <taxon>organismal metagenomes</taxon>
    </lineage>
</organism>
<evidence type="ECO:0000313" key="2">
    <source>
        <dbReference type="EMBL" id="EJW93107.1"/>
    </source>
</evidence>
<name>J9FU74_9ZZZZ</name>
<dbReference type="Gene3D" id="3.40.50.11030">
    <property type="entry name" value="Threonylcarbamoyl-AMP synthase, C-terminal domain"/>
    <property type="match status" value="1"/>
</dbReference>
<comment type="caution">
    <text evidence="2">The sequence shown here is derived from an EMBL/GenBank/DDBJ whole genome shotgun (WGS) entry which is preliminary data.</text>
</comment>
<sequence>EFDQEDVTCIFSEAFDTPNMGQAIMNRLLKAAGHHIIYLS</sequence>
<accession>J9FU74</accession>
<reference evidence="2" key="1">
    <citation type="journal article" date="2012" name="PLoS ONE">
        <title>Gene sets for utilization of primary and secondary nutrition supplies in the distal gut of endangered iberian lynx.</title>
        <authorList>
            <person name="Alcaide M."/>
            <person name="Messina E."/>
            <person name="Richter M."/>
            <person name="Bargiela R."/>
            <person name="Peplies J."/>
            <person name="Huws S.A."/>
            <person name="Newbold C.J."/>
            <person name="Golyshin P.N."/>
            <person name="Simon M.A."/>
            <person name="Lopez G."/>
            <person name="Yakimov M.M."/>
            <person name="Ferrer M."/>
        </authorList>
    </citation>
    <scope>NUCLEOTIDE SEQUENCE</scope>
</reference>
<dbReference type="AlphaFoldDB" id="J9FU74"/>
<feature type="non-terminal residue" evidence="2">
    <location>
        <position position="1"/>
    </location>
</feature>
<protein>
    <submittedName>
        <fullName evidence="2">Protein containing SUA5 domain protein</fullName>
    </submittedName>
</protein>
<dbReference type="EMBL" id="AMCI01007161">
    <property type="protein sequence ID" value="EJW93107.1"/>
    <property type="molecule type" value="Genomic_DNA"/>
</dbReference>
<dbReference type="InterPro" id="IPR005145">
    <property type="entry name" value="Sua5_C"/>
</dbReference>
<proteinExistence type="predicted"/>
<gene>
    <name evidence="2" type="ORF">EVA_18786</name>
</gene>
<dbReference type="Pfam" id="PF03481">
    <property type="entry name" value="Sua5_C"/>
    <property type="match status" value="1"/>
</dbReference>